<dbReference type="InterPro" id="IPR003661">
    <property type="entry name" value="HisK_dim/P_dom"/>
</dbReference>
<dbReference type="InterPro" id="IPR050351">
    <property type="entry name" value="BphY/WalK/GraS-like"/>
</dbReference>
<sequence length="442" mass="49574">MRKKINAQFLLITAVEIILTVFLSVFVCYNLFQEEVISSLRTYAHVIKSSGIFDEQSDASLQDDAVEGLRITLIDEDGTVVFDSNADIGQMDNHGQRPEIQSALENGEAEIVRRSDTLDKNTYYYAIRLDDGRILRVAKEAGSVWSFLLPLIPVLLFMGMALFLVCLVLAHFLTKSIISPIEDMAQHMDDEEYEIAYKEMKPFLDMIQKQHSDIVKSSQMRQEFTANVSHELKTPLTAISGYSELIESGIATKEDTVRFSAEIHKSSNRLLMLINDILRLSELDSSEDVLVKETVDLYELAEKCVDMMQVNAEKHHVTLRLAGGSCFIQANREMIEEVMYNLCSNAIRYNVPDGSVVMTVGMEGNHAVLTVEDTGIGIPEEDQKRIFERFYRVDKSRSKSTGGTGLGLAIVKHAVAKHGAEIGLWSKTGVGTRMRVVFPESK</sequence>
<dbReference type="STRING" id="168384.SAMN05660368_01241"/>
<dbReference type="AlphaFoldDB" id="C6LAV2"/>
<keyword evidence="9" id="KW-0812">Transmembrane</keyword>
<evidence type="ECO:0000256" key="3">
    <source>
        <dbReference type="ARBA" id="ARBA00012438"/>
    </source>
</evidence>
<dbReference type="Proteomes" id="UP000005561">
    <property type="component" value="Unassembled WGS sequence"/>
</dbReference>
<feature type="transmembrane region" description="Helical" evidence="9">
    <location>
        <begin position="9"/>
        <end position="32"/>
    </location>
</feature>
<evidence type="ECO:0000259" key="10">
    <source>
        <dbReference type="PROSITE" id="PS50109"/>
    </source>
</evidence>
<feature type="transmembrane region" description="Helical" evidence="9">
    <location>
        <begin position="147"/>
        <end position="170"/>
    </location>
</feature>
<comment type="catalytic activity">
    <reaction evidence="1">
        <text>ATP + protein L-histidine = ADP + protein N-phospho-L-histidine.</text>
        <dbReference type="EC" id="2.7.13.3"/>
    </reaction>
</comment>
<evidence type="ECO:0000256" key="2">
    <source>
        <dbReference type="ARBA" id="ARBA00004370"/>
    </source>
</evidence>
<keyword evidence="9" id="KW-1133">Transmembrane helix</keyword>
<proteinExistence type="predicted"/>
<protein>
    <recommendedName>
        <fullName evidence="3">histidine kinase</fullName>
        <ecNumber evidence="3">2.7.13.3</ecNumber>
    </recommendedName>
</protein>
<comment type="subcellular location">
    <subcellularLocation>
        <location evidence="2">Membrane</location>
    </subcellularLocation>
</comment>
<gene>
    <name evidence="11" type="ORF">BRYFOR_05746</name>
</gene>
<dbReference type="SUPFAM" id="SSF47384">
    <property type="entry name" value="Homodimeric domain of signal transducing histidine kinase"/>
    <property type="match status" value="1"/>
</dbReference>
<dbReference type="Gene3D" id="1.10.287.130">
    <property type="match status" value="1"/>
</dbReference>
<dbReference type="Gene3D" id="3.30.565.10">
    <property type="entry name" value="Histidine kinase-like ATPase, C-terminal domain"/>
    <property type="match status" value="1"/>
</dbReference>
<keyword evidence="7" id="KW-0902">Two-component regulatory system</keyword>
<evidence type="ECO:0000256" key="8">
    <source>
        <dbReference type="ARBA" id="ARBA00023136"/>
    </source>
</evidence>
<dbReference type="PANTHER" id="PTHR45453">
    <property type="entry name" value="PHOSPHATE REGULON SENSOR PROTEIN PHOR"/>
    <property type="match status" value="1"/>
</dbReference>
<feature type="domain" description="Histidine kinase" evidence="10">
    <location>
        <begin position="227"/>
        <end position="442"/>
    </location>
</feature>
<dbReference type="EMBL" id="ACCL02000003">
    <property type="protein sequence ID" value="EET62083.1"/>
    <property type="molecule type" value="Genomic_DNA"/>
</dbReference>
<dbReference type="GO" id="GO:0000155">
    <property type="term" value="F:phosphorelay sensor kinase activity"/>
    <property type="evidence" value="ECO:0007669"/>
    <property type="project" value="InterPro"/>
</dbReference>
<keyword evidence="5" id="KW-0808">Transferase</keyword>
<dbReference type="PRINTS" id="PR00344">
    <property type="entry name" value="BCTRLSENSOR"/>
</dbReference>
<name>C6LAV2_9FIRM</name>
<dbReference type="GO" id="GO:0005886">
    <property type="term" value="C:plasma membrane"/>
    <property type="evidence" value="ECO:0007669"/>
    <property type="project" value="TreeGrafter"/>
</dbReference>
<dbReference type="Pfam" id="PF16736">
    <property type="entry name" value="sCache_like"/>
    <property type="match status" value="1"/>
</dbReference>
<keyword evidence="4" id="KW-0597">Phosphoprotein</keyword>
<evidence type="ECO:0000256" key="5">
    <source>
        <dbReference type="ARBA" id="ARBA00022679"/>
    </source>
</evidence>
<dbReference type="GO" id="GO:0004721">
    <property type="term" value="F:phosphoprotein phosphatase activity"/>
    <property type="evidence" value="ECO:0007669"/>
    <property type="project" value="TreeGrafter"/>
</dbReference>
<dbReference type="eggNOG" id="COG5002">
    <property type="taxonomic scope" value="Bacteria"/>
</dbReference>
<dbReference type="FunFam" id="3.30.565.10:FF:000006">
    <property type="entry name" value="Sensor histidine kinase WalK"/>
    <property type="match status" value="1"/>
</dbReference>
<keyword evidence="12" id="KW-1185">Reference proteome</keyword>
<dbReference type="EC" id="2.7.13.3" evidence="3"/>
<keyword evidence="6 11" id="KW-0418">Kinase</keyword>
<reference evidence="11" key="1">
    <citation type="submission" date="2009-07" db="EMBL/GenBank/DDBJ databases">
        <authorList>
            <person name="Weinstock G."/>
            <person name="Sodergren E."/>
            <person name="Clifton S."/>
            <person name="Fulton L."/>
            <person name="Fulton B."/>
            <person name="Courtney L."/>
            <person name="Fronick C."/>
            <person name="Harrison M."/>
            <person name="Strong C."/>
            <person name="Farmer C."/>
            <person name="Delahaunty K."/>
            <person name="Markovic C."/>
            <person name="Hall O."/>
            <person name="Minx P."/>
            <person name="Tomlinson C."/>
            <person name="Mitreva M."/>
            <person name="Nelson J."/>
            <person name="Hou S."/>
            <person name="Wollam A."/>
            <person name="Pepin K.H."/>
            <person name="Johnson M."/>
            <person name="Bhonagiri V."/>
            <person name="Nash W.E."/>
            <person name="Warren W."/>
            <person name="Chinwalla A."/>
            <person name="Mardis E.R."/>
            <person name="Wilson R.K."/>
        </authorList>
    </citation>
    <scope>NUCLEOTIDE SEQUENCE [LARGE SCALE GENOMIC DNA]</scope>
    <source>
        <strain evidence="11">DSM 14469</strain>
    </source>
</reference>
<keyword evidence="8 9" id="KW-0472">Membrane</keyword>
<dbReference type="InterPro" id="IPR004358">
    <property type="entry name" value="Sig_transdc_His_kin-like_C"/>
</dbReference>
<evidence type="ECO:0000313" key="12">
    <source>
        <dbReference type="Proteomes" id="UP000005561"/>
    </source>
</evidence>
<comment type="caution">
    <text evidence="11">The sequence shown here is derived from an EMBL/GenBank/DDBJ whole genome shotgun (WGS) entry which is preliminary data.</text>
</comment>
<dbReference type="RefSeq" id="WP_006860544.1">
    <property type="nucleotide sequence ID" value="NZ_ACCL02000003.1"/>
</dbReference>
<evidence type="ECO:0000256" key="7">
    <source>
        <dbReference type="ARBA" id="ARBA00023012"/>
    </source>
</evidence>
<evidence type="ECO:0000256" key="4">
    <source>
        <dbReference type="ARBA" id="ARBA00022553"/>
    </source>
</evidence>
<dbReference type="SMART" id="SM00388">
    <property type="entry name" value="HisKA"/>
    <property type="match status" value="1"/>
</dbReference>
<evidence type="ECO:0000313" key="11">
    <source>
        <dbReference type="EMBL" id="EET62083.1"/>
    </source>
</evidence>
<accession>C6LAV2</accession>
<dbReference type="SUPFAM" id="SSF55874">
    <property type="entry name" value="ATPase domain of HSP90 chaperone/DNA topoisomerase II/histidine kinase"/>
    <property type="match status" value="1"/>
</dbReference>
<dbReference type="CDD" id="cd00075">
    <property type="entry name" value="HATPase"/>
    <property type="match status" value="1"/>
</dbReference>
<dbReference type="GO" id="GO:0016036">
    <property type="term" value="P:cellular response to phosphate starvation"/>
    <property type="evidence" value="ECO:0007669"/>
    <property type="project" value="TreeGrafter"/>
</dbReference>
<organism evidence="11 12">
    <name type="scientific">Marvinbryantia formatexigens DSM 14469</name>
    <dbReference type="NCBI Taxonomy" id="478749"/>
    <lineage>
        <taxon>Bacteria</taxon>
        <taxon>Bacillati</taxon>
        <taxon>Bacillota</taxon>
        <taxon>Clostridia</taxon>
        <taxon>Lachnospirales</taxon>
        <taxon>Lachnospiraceae</taxon>
        <taxon>Marvinbryantia</taxon>
    </lineage>
</organism>
<dbReference type="InterPro" id="IPR031967">
    <property type="entry name" value="PhoR_single_Cache-like_dom"/>
</dbReference>
<dbReference type="PANTHER" id="PTHR45453:SF1">
    <property type="entry name" value="PHOSPHATE REGULON SENSOR PROTEIN PHOR"/>
    <property type="match status" value="1"/>
</dbReference>
<evidence type="ECO:0000256" key="9">
    <source>
        <dbReference type="SAM" id="Phobius"/>
    </source>
</evidence>
<dbReference type="InterPro" id="IPR036097">
    <property type="entry name" value="HisK_dim/P_sf"/>
</dbReference>
<dbReference type="PROSITE" id="PS50109">
    <property type="entry name" value="HIS_KIN"/>
    <property type="match status" value="1"/>
</dbReference>
<dbReference type="InterPro" id="IPR036890">
    <property type="entry name" value="HATPase_C_sf"/>
</dbReference>
<dbReference type="SMART" id="SM00387">
    <property type="entry name" value="HATPase_c"/>
    <property type="match status" value="1"/>
</dbReference>
<dbReference type="Pfam" id="PF02518">
    <property type="entry name" value="HATPase_c"/>
    <property type="match status" value="1"/>
</dbReference>
<evidence type="ECO:0000256" key="6">
    <source>
        <dbReference type="ARBA" id="ARBA00022777"/>
    </source>
</evidence>
<dbReference type="InterPro" id="IPR005467">
    <property type="entry name" value="His_kinase_dom"/>
</dbReference>
<dbReference type="Pfam" id="PF00512">
    <property type="entry name" value="HisKA"/>
    <property type="match status" value="1"/>
</dbReference>
<evidence type="ECO:0000256" key="1">
    <source>
        <dbReference type="ARBA" id="ARBA00000085"/>
    </source>
</evidence>
<dbReference type="OrthoDB" id="9813151at2"/>
<dbReference type="FunFam" id="1.10.287.130:FF:000001">
    <property type="entry name" value="Two-component sensor histidine kinase"/>
    <property type="match status" value="1"/>
</dbReference>
<dbReference type="InterPro" id="IPR003594">
    <property type="entry name" value="HATPase_dom"/>
</dbReference>
<dbReference type="CDD" id="cd00082">
    <property type="entry name" value="HisKA"/>
    <property type="match status" value="1"/>
</dbReference>